<keyword evidence="1" id="KW-0808">Transferase</keyword>
<dbReference type="InterPro" id="IPR014729">
    <property type="entry name" value="Rossmann-like_a/b/a_fold"/>
</dbReference>
<dbReference type="AlphaFoldDB" id="W4VG15"/>
<accession>W4VG15</accession>
<dbReference type="STRING" id="1298598.JCM21714_714"/>
<reference evidence="1 2" key="1">
    <citation type="journal article" date="2014" name="Genome Announc.">
        <title>Draft Genome Sequence of the Boron-Tolerant and Moderately Halotolerant Bacterium Gracilibacillus boraciitolerans JCM 21714T.</title>
        <authorList>
            <person name="Ahmed I."/>
            <person name="Oshima K."/>
            <person name="Suda W."/>
            <person name="Kitamura K."/>
            <person name="Iida T."/>
            <person name="Ohmori Y."/>
            <person name="Fujiwara T."/>
            <person name="Hattori M."/>
            <person name="Ohkuma M."/>
        </authorList>
    </citation>
    <scope>NUCLEOTIDE SEQUENCE [LARGE SCALE GENOMIC DNA]</scope>
    <source>
        <strain evidence="1 2">JCM 21714</strain>
    </source>
</reference>
<dbReference type="SUPFAM" id="SSF52374">
    <property type="entry name" value="Nucleotidylyl transferase"/>
    <property type="match status" value="1"/>
</dbReference>
<protein>
    <submittedName>
        <fullName evidence="1">Phosphopantetheine adenylyltransferase</fullName>
    </submittedName>
</protein>
<dbReference type="Proteomes" id="UP000019102">
    <property type="component" value="Unassembled WGS sequence"/>
</dbReference>
<dbReference type="Gene3D" id="3.40.50.620">
    <property type="entry name" value="HUPs"/>
    <property type="match status" value="1"/>
</dbReference>
<keyword evidence="1" id="KW-0548">Nucleotidyltransferase</keyword>
<dbReference type="eggNOG" id="COG0669">
    <property type="taxonomic scope" value="Bacteria"/>
</dbReference>
<evidence type="ECO:0000313" key="1">
    <source>
        <dbReference type="EMBL" id="GAE91758.1"/>
    </source>
</evidence>
<dbReference type="EMBL" id="BAVS01000001">
    <property type="protein sequence ID" value="GAE91758.1"/>
    <property type="molecule type" value="Genomic_DNA"/>
</dbReference>
<proteinExistence type="predicted"/>
<dbReference type="GO" id="GO:0016779">
    <property type="term" value="F:nucleotidyltransferase activity"/>
    <property type="evidence" value="ECO:0007669"/>
    <property type="project" value="UniProtKB-KW"/>
</dbReference>
<evidence type="ECO:0000313" key="2">
    <source>
        <dbReference type="Proteomes" id="UP000019102"/>
    </source>
</evidence>
<gene>
    <name evidence="1" type="ORF">JCM21714_714</name>
</gene>
<name>W4VG15_9BACI</name>
<comment type="caution">
    <text evidence="1">The sequence shown here is derived from an EMBL/GenBank/DDBJ whole genome shotgun (WGS) entry which is preliminary data.</text>
</comment>
<organism evidence="1 2">
    <name type="scientific">Gracilibacillus boraciitolerans JCM 21714</name>
    <dbReference type="NCBI Taxonomy" id="1298598"/>
    <lineage>
        <taxon>Bacteria</taxon>
        <taxon>Bacillati</taxon>
        <taxon>Bacillota</taxon>
        <taxon>Bacilli</taxon>
        <taxon>Bacillales</taxon>
        <taxon>Bacillaceae</taxon>
        <taxon>Gracilibacillus</taxon>
    </lineage>
</organism>
<sequence>MMTNNQYSFLSSSMVKEIAKYRANVSDLVPAVVEEALIKKYQQS</sequence>
<keyword evidence="2" id="KW-1185">Reference proteome</keyword>